<feature type="signal peptide" evidence="6">
    <location>
        <begin position="1"/>
        <end position="24"/>
    </location>
</feature>
<dbReference type="EMBL" id="JAKUCV010004695">
    <property type="protein sequence ID" value="KAJ4834472.1"/>
    <property type="molecule type" value="Genomic_DNA"/>
</dbReference>
<sequence length="530" mass="60978">MAIPGLGLLVLGCLLALFTEPTTAGFNPSEFPNGFYFGSATSAYQVEGSANKSGRGPSVWDTFAHEQPGRILDRSNGDVAVDFYHRYKEDLKRMKDTGLNAFRFSISWSRVIPHGQIRAGVNEEGIRFYNSVINEALKIGLEPFVTIFHWDTPQALEDKYGGFLSKNIVSDFLDYAEFLFRTFGDRVRHWITLNEPWAYAAWGFDTGEFAPGRCSKWVNEDVCKVGNSSTEPYIVAHHLLLSHAAAVKVYRQKYKATQKGKIGFTLDSYWFEPYSKDTRDIDAAKRSIDFHFGCLYFDRFMDPVTFGDYPRTMRDYVKERLPKFTFEESAMVKGSLDFLGVNYYSARFAANVEHVDPKRLSYTNDARRELRFSDSSGNSIGPEAGLTWLRVAPYGIRYLLNYTKDTYRNPEIFVTENGVAHDNETATYDEIIHDKIRIDYYDSHLGNISVAMRDYGVNIKGFFAWSFMDNFEWSSGYTKRFGLTYVDYNNNLTRIPKDSSKWFSNKLRSRSRFDYKLKLPRALGFMNYAM</sequence>
<dbReference type="InterPro" id="IPR018120">
    <property type="entry name" value="Glyco_hydro_1_AS"/>
</dbReference>
<name>A0A9Q0FQ16_9ROSI</name>
<dbReference type="PROSITE" id="PS00572">
    <property type="entry name" value="GLYCOSYL_HYDROL_F1_1"/>
    <property type="match status" value="1"/>
</dbReference>
<dbReference type="PANTHER" id="PTHR10353:SF267">
    <property type="entry name" value="BETA-GLUCOSIDASE"/>
    <property type="match status" value="1"/>
</dbReference>
<dbReference type="Proteomes" id="UP001141552">
    <property type="component" value="Unassembled WGS sequence"/>
</dbReference>
<dbReference type="InterPro" id="IPR001360">
    <property type="entry name" value="Glyco_hydro_1"/>
</dbReference>
<reference evidence="7" key="1">
    <citation type="submission" date="2022-02" db="EMBL/GenBank/DDBJ databases">
        <authorList>
            <person name="Henning P.M."/>
            <person name="McCubbin A.G."/>
            <person name="Shore J.S."/>
        </authorList>
    </citation>
    <scope>NUCLEOTIDE SEQUENCE</scope>
    <source>
        <strain evidence="7">F60SS</strain>
        <tissue evidence="7">Leaves</tissue>
    </source>
</reference>
<proteinExistence type="inferred from homology"/>
<dbReference type="GO" id="GO:0005975">
    <property type="term" value="P:carbohydrate metabolic process"/>
    <property type="evidence" value="ECO:0007669"/>
    <property type="project" value="InterPro"/>
</dbReference>
<evidence type="ECO:0008006" key="9">
    <source>
        <dbReference type="Google" id="ProtNLM"/>
    </source>
</evidence>
<protein>
    <recommendedName>
        <fullName evidence="9">Beta-glucosidase</fullName>
    </recommendedName>
</protein>
<reference evidence="7" key="2">
    <citation type="journal article" date="2023" name="Plants (Basel)">
        <title>Annotation of the Turnera subulata (Passifloraceae) Draft Genome Reveals the S-Locus Evolved after the Divergence of Turneroideae from Passifloroideae in a Stepwise Manner.</title>
        <authorList>
            <person name="Henning P.M."/>
            <person name="Roalson E.H."/>
            <person name="Mir W."/>
            <person name="McCubbin A.G."/>
            <person name="Shore J.S."/>
        </authorList>
    </citation>
    <scope>NUCLEOTIDE SEQUENCE</scope>
    <source>
        <strain evidence="7">F60SS</strain>
    </source>
</reference>
<evidence type="ECO:0000256" key="6">
    <source>
        <dbReference type="SAM" id="SignalP"/>
    </source>
</evidence>
<comment type="similarity">
    <text evidence="1 4">Belongs to the glycosyl hydrolase 1 family.</text>
</comment>
<dbReference type="InterPro" id="IPR033132">
    <property type="entry name" value="GH_1_N_CS"/>
</dbReference>
<evidence type="ECO:0000313" key="8">
    <source>
        <dbReference type="Proteomes" id="UP001141552"/>
    </source>
</evidence>
<accession>A0A9Q0FQ16</accession>
<dbReference type="Gene3D" id="3.20.20.80">
    <property type="entry name" value="Glycosidases"/>
    <property type="match status" value="1"/>
</dbReference>
<gene>
    <name evidence="7" type="ORF">Tsubulata_007928</name>
</gene>
<organism evidence="7 8">
    <name type="scientific">Turnera subulata</name>
    <dbReference type="NCBI Taxonomy" id="218843"/>
    <lineage>
        <taxon>Eukaryota</taxon>
        <taxon>Viridiplantae</taxon>
        <taxon>Streptophyta</taxon>
        <taxon>Embryophyta</taxon>
        <taxon>Tracheophyta</taxon>
        <taxon>Spermatophyta</taxon>
        <taxon>Magnoliopsida</taxon>
        <taxon>eudicotyledons</taxon>
        <taxon>Gunneridae</taxon>
        <taxon>Pentapetalae</taxon>
        <taxon>rosids</taxon>
        <taxon>fabids</taxon>
        <taxon>Malpighiales</taxon>
        <taxon>Passifloraceae</taxon>
        <taxon>Turnera</taxon>
    </lineage>
</organism>
<feature type="chain" id="PRO_5040160699" description="Beta-glucosidase" evidence="6">
    <location>
        <begin position="25"/>
        <end position="530"/>
    </location>
</feature>
<keyword evidence="8" id="KW-1185">Reference proteome</keyword>
<dbReference type="PRINTS" id="PR00131">
    <property type="entry name" value="GLHYDRLASE1"/>
</dbReference>
<evidence type="ECO:0000256" key="3">
    <source>
        <dbReference type="PROSITE-ProRule" id="PRU10055"/>
    </source>
</evidence>
<evidence type="ECO:0000256" key="2">
    <source>
        <dbReference type="ARBA" id="ARBA00022801"/>
    </source>
</evidence>
<dbReference type="GO" id="GO:0008422">
    <property type="term" value="F:beta-glucosidase activity"/>
    <property type="evidence" value="ECO:0007669"/>
    <property type="project" value="TreeGrafter"/>
</dbReference>
<feature type="active site" description="Nucleophile" evidence="3">
    <location>
        <position position="416"/>
    </location>
</feature>
<dbReference type="PANTHER" id="PTHR10353">
    <property type="entry name" value="GLYCOSYL HYDROLASE"/>
    <property type="match status" value="1"/>
</dbReference>
<evidence type="ECO:0000256" key="4">
    <source>
        <dbReference type="RuleBase" id="RU003690"/>
    </source>
</evidence>
<keyword evidence="2 5" id="KW-0378">Hydrolase</keyword>
<keyword evidence="6" id="KW-0732">Signal</keyword>
<dbReference type="FunFam" id="3.20.20.80:FF:000022">
    <property type="entry name" value="Beta-glucosidase 11"/>
    <property type="match status" value="1"/>
</dbReference>
<evidence type="ECO:0000256" key="1">
    <source>
        <dbReference type="ARBA" id="ARBA00010838"/>
    </source>
</evidence>
<dbReference type="InterPro" id="IPR017853">
    <property type="entry name" value="GH"/>
</dbReference>
<dbReference type="AlphaFoldDB" id="A0A9Q0FQ16"/>
<dbReference type="PROSITE" id="PS00653">
    <property type="entry name" value="GLYCOSYL_HYDROL_F1_2"/>
    <property type="match status" value="1"/>
</dbReference>
<comment type="caution">
    <text evidence="7">The sequence shown here is derived from an EMBL/GenBank/DDBJ whole genome shotgun (WGS) entry which is preliminary data.</text>
</comment>
<evidence type="ECO:0000313" key="7">
    <source>
        <dbReference type="EMBL" id="KAJ4834472.1"/>
    </source>
</evidence>
<dbReference type="Pfam" id="PF00232">
    <property type="entry name" value="Glyco_hydro_1"/>
    <property type="match status" value="1"/>
</dbReference>
<keyword evidence="5" id="KW-0326">Glycosidase</keyword>
<dbReference type="OrthoDB" id="65569at2759"/>
<evidence type="ECO:0000256" key="5">
    <source>
        <dbReference type="RuleBase" id="RU004468"/>
    </source>
</evidence>
<dbReference type="SUPFAM" id="SSF51445">
    <property type="entry name" value="(Trans)glycosidases"/>
    <property type="match status" value="1"/>
</dbReference>